<accession>A0A1K1S0R0</accession>
<dbReference type="EMBL" id="FPJE01000048">
    <property type="protein sequence ID" value="SFW77671.1"/>
    <property type="molecule type" value="Genomic_DNA"/>
</dbReference>
<dbReference type="OrthoDB" id="2623622at2"/>
<dbReference type="PROSITE" id="PS51257">
    <property type="entry name" value="PROKAR_LIPOPROTEIN"/>
    <property type="match status" value="1"/>
</dbReference>
<keyword evidence="2" id="KW-1185">Reference proteome</keyword>
<evidence type="ECO:0008006" key="3">
    <source>
        <dbReference type="Google" id="ProtNLM"/>
    </source>
</evidence>
<dbReference type="Proteomes" id="UP000182248">
    <property type="component" value="Unassembled WGS sequence"/>
</dbReference>
<sequence>MNSFKIFSFIVILLFAVSCSEKKDFNSIEWKNWVESEATLHTRWLMHKDLLKKYELKGISKDSILNLLGEPNKQYSDEFYYNLGYSNRSVDSATMIITFENDTVIDIKVSDG</sequence>
<evidence type="ECO:0000313" key="1">
    <source>
        <dbReference type="EMBL" id="SFW77671.1"/>
    </source>
</evidence>
<organism evidence="1 2">
    <name type="scientific">Sinomicrobium oceani</name>
    <dbReference type="NCBI Taxonomy" id="1150368"/>
    <lineage>
        <taxon>Bacteria</taxon>
        <taxon>Pseudomonadati</taxon>
        <taxon>Bacteroidota</taxon>
        <taxon>Flavobacteriia</taxon>
        <taxon>Flavobacteriales</taxon>
        <taxon>Flavobacteriaceae</taxon>
        <taxon>Sinomicrobium</taxon>
    </lineage>
</organism>
<proteinExistence type="predicted"/>
<name>A0A1K1S0R0_9FLAO</name>
<dbReference type="STRING" id="1150368.SAMN02927921_04255"/>
<gene>
    <name evidence="1" type="ORF">SAMN02927921_04255</name>
</gene>
<protein>
    <recommendedName>
        <fullName evidence="3">SmpA / OmlA family protein</fullName>
    </recommendedName>
</protein>
<reference evidence="1 2" key="1">
    <citation type="submission" date="2016-11" db="EMBL/GenBank/DDBJ databases">
        <authorList>
            <person name="Jaros S."/>
            <person name="Januszkiewicz K."/>
            <person name="Wedrychowicz H."/>
        </authorList>
    </citation>
    <scope>NUCLEOTIDE SEQUENCE [LARGE SCALE GENOMIC DNA]</scope>
    <source>
        <strain evidence="1 2">CGMCC 1.12145</strain>
    </source>
</reference>
<dbReference type="RefSeq" id="WP_072319464.1">
    <property type="nucleotide sequence ID" value="NZ_FPJE01000048.1"/>
</dbReference>
<dbReference type="AlphaFoldDB" id="A0A1K1S0R0"/>
<evidence type="ECO:0000313" key="2">
    <source>
        <dbReference type="Proteomes" id="UP000182248"/>
    </source>
</evidence>